<keyword evidence="3 12" id="KW-0813">Transport</keyword>
<dbReference type="PROSITE" id="PS51013">
    <property type="entry name" value="PANNEXIN"/>
    <property type="match status" value="1"/>
</dbReference>
<name>A0A7R9IMI1_9NEOP</name>
<accession>A0A7R9IMI1</accession>
<keyword evidence="10 12" id="KW-0472">Membrane</keyword>
<keyword evidence="11 12" id="KW-0407">Ion channel</keyword>
<feature type="transmembrane region" description="Helical" evidence="12">
    <location>
        <begin position="440"/>
        <end position="459"/>
    </location>
</feature>
<sequence length="682" mass="75656">MLTYFVWSVSNKQTYQQSLLSGSIIVSQVLTDHTSSELLCVACDCCRIDEECYRRVRLYKSERGGYVSILESSGPAASRSERDVSSVRFLRTLLCRSQFGSGLPLFRKYHDNECEMEGNLFQTFLQSWMRLQATRGLYTPRQVSRLTGYVLHSPRDNSRLKTITHLTRATHNPPGRIKSCNTCVRFSHGGIASSPDSEIPVATSGTALVLPVQNILVGHEARLCDASHLVLALITGTLSTRLQSGTLSTRLQSGTLSTRLQSGTLSTRLRSGTLSTRLRSGTLSTRLRSGTLSTRLRSGTLSTRLRSGTLSTRLRSGTLSTRLRSGTLSTRLRSGTLSTRLRSGTLSTRLRSGTLSTRLRSGTLSTRLRSGTLSTRLRSGTLSTRLRSGTLSTRLRSGTLSTRLRSGTLSTRLRSGTLSTRLRSGTLSTRLRSGTSVTKMAVFGLVSAVAGFVKVRYLVDKAIIDNMVFRCHYRITSAIFFVCCILCTANNLIGDPINCINDGAIPGHVINTFCWITSTFTLPHQQGKPVGTHVVHPGVGTIGDHEKETRYHAYYQWVPFMLFFQGVLFYIPHWIWKNWEEGKIRMISEGIRGAMISSKDERKDKQTRLVQYIIDTMHLHNMYAAGYFLCEALNFVNVVSGWDMDTLSRDSGGLELICSMSECGGLANITEIVPKNNYKLLD</sequence>
<evidence type="ECO:0000256" key="10">
    <source>
        <dbReference type="ARBA" id="ARBA00023136"/>
    </source>
</evidence>
<gene>
    <name evidence="12" type="primary">inx</name>
    <name evidence="13" type="ORF">TTEB3V08_LOCUS8890</name>
</gene>
<dbReference type="GO" id="GO:0034220">
    <property type="term" value="P:monoatomic ion transmembrane transport"/>
    <property type="evidence" value="ECO:0007669"/>
    <property type="project" value="UniProtKB-KW"/>
</dbReference>
<dbReference type="GO" id="GO:0005921">
    <property type="term" value="C:gap junction"/>
    <property type="evidence" value="ECO:0007669"/>
    <property type="project" value="UniProtKB-SubCell"/>
</dbReference>
<keyword evidence="6" id="KW-0303">Gap junction</keyword>
<evidence type="ECO:0000256" key="9">
    <source>
        <dbReference type="ARBA" id="ARBA00023065"/>
    </source>
</evidence>
<keyword evidence="8 12" id="KW-1133">Transmembrane helix</keyword>
<comment type="caution">
    <text evidence="12">Lacks conserved residue(s) required for the propagation of feature annotation.</text>
</comment>
<evidence type="ECO:0000256" key="6">
    <source>
        <dbReference type="ARBA" id="ARBA00022868"/>
    </source>
</evidence>
<feature type="transmembrane region" description="Helical" evidence="12">
    <location>
        <begin position="554"/>
        <end position="576"/>
    </location>
</feature>
<evidence type="ECO:0000256" key="1">
    <source>
        <dbReference type="ARBA" id="ARBA00004610"/>
    </source>
</evidence>
<dbReference type="Pfam" id="PF00876">
    <property type="entry name" value="Innexin"/>
    <property type="match status" value="1"/>
</dbReference>
<evidence type="ECO:0000313" key="13">
    <source>
        <dbReference type="EMBL" id="CAD7460975.1"/>
    </source>
</evidence>
<evidence type="ECO:0000256" key="7">
    <source>
        <dbReference type="ARBA" id="ARBA00022949"/>
    </source>
</evidence>
<evidence type="ECO:0000256" key="12">
    <source>
        <dbReference type="RuleBase" id="RU010713"/>
    </source>
</evidence>
<dbReference type="InterPro" id="IPR000990">
    <property type="entry name" value="Innexin"/>
</dbReference>
<evidence type="ECO:0000256" key="2">
    <source>
        <dbReference type="ARBA" id="ARBA00004651"/>
    </source>
</evidence>
<comment type="subcellular location">
    <subcellularLocation>
        <location evidence="1">Cell junction</location>
        <location evidence="1">Gap junction</location>
    </subcellularLocation>
    <subcellularLocation>
        <location evidence="2 12">Cell membrane</location>
        <topology evidence="2 12">Multi-pass membrane protein</topology>
    </subcellularLocation>
</comment>
<dbReference type="InterPro" id="IPR047002">
    <property type="entry name" value="Tcp10_C_sf"/>
</dbReference>
<protein>
    <recommendedName>
        <fullName evidence="12">Innexin</fullName>
    </recommendedName>
</protein>
<evidence type="ECO:0000256" key="4">
    <source>
        <dbReference type="ARBA" id="ARBA00022475"/>
    </source>
</evidence>
<dbReference type="AlphaFoldDB" id="A0A7R9IMI1"/>
<dbReference type="GO" id="GO:0005243">
    <property type="term" value="F:gap junction channel activity"/>
    <property type="evidence" value="ECO:0007669"/>
    <property type="project" value="TreeGrafter"/>
</dbReference>
<organism evidence="13">
    <name type="scientific">Timema tahoe</name>
    <dbReference type="NCBI Taxonomy" id="61484"/>
    <lineage>
        <taxon>Eukaryota</taxon>
        <taxon>Metazoa</taxon>
        <taxon>Ecdysozoa</taxon>
        <taxon>Arthropoda</taxon>
        <taxon>Hexapoda</taxon>
        <taxon>Insecta</taxon>
        <taxon>Pterygota</taxon>
        <taxon>Neoptera</taxon>
        <taxon>Polyneoptera</taxon>
        <taxon>Phasmatodea</taxon>
        <taxon>Timematodea</taxon>
        <taxon>Timematoidea</taxon>
        <taxon>Timematidae</taxon>
        <taxon>Timema</taxon>
    </lineage>
</organism>
<reference evidence="13" key="1">
    <citation type="submission" date="2020-11" db="EMBL/GenBank/DDBJ databases">
        <authorList>
            <person name="Tran Van P."/>
        </authorList>
    </citation>
    <scope>NUCLEOTIDE SEQUENCE</scope>
</reference>
<dbReference type="PRINTS" id="PR01262">
    <property type="entry name" value="INNEXIN"/>
</dbReference>
<comment type="similarity">
    <text evidence="12">Belongs to the pannexin family.</text>
</comment>
<keyword evidence="4" id="KW-1003">Cell membrane</keyword>
<evidence type="ECO:0000256" key="11">
    <source>
        <dbReference type="ARBA" id="ARBA00023303"/>
    </source>
</evidence>
<evidence type="ECO:0000256" key="8">
    <source>
        <dbReference type="ARBA" id="ARBA00022989"/>
    </source>
</evidence>
<feature type="transmembrane region" description="Helical" evidence="12">
    <location>
        <begin position="471"/>
        <end position="493"/>
    </location>
</feature>
<comment type="function">
    <text evidence="12">Structural component of the gap junctions.</text>
</comment>
<keyword evidence="5 12" id="KW-0812">Transmembrane</keyword>
<dbReference type="Gene3D" id="2.60.450.20">
    <property type="match status" value="1"/>
</dbReference>
<keyword evidence="7" id="KW-0965">Cell junction</keyword>
<keyword evidence="9 12" id="KW-0406">Ion transport</keyword>
<dbReference type="PANTHER" id="PTHR11893:SF37">
    <property type="entry name" value="INNEXIN INX3"/>
    <property type="match status" value="1"/>
</dbReference>
<dbReference type="PANTHER" id="PTHR11893">
    <property type="entry name" value="INNEXIN"/>
    <property type="match status" value="1"/>
</dbReference>
<dbReference type="GO" id="GO:0007602">
    <property type="term" value="P:phototransduction"/>
    <property type="evidence" value="ECO:0007669"/>
    <property type="project" value="TreeGrafter"/>
</dbReference>
<dbReference type="GO" id="GO:0005886">
    <property type="term" value="C:plasma membrane"/>
    <property type="evidence" value="ECO:0007669"/>
    <property type="project" value="UniProtKB-SubCell"/>
</dbReference>
<evidence type="ECO:0000256" key="5">
    <source>
        <dbReference type="ARBA" id="ARBA00022692"/>
    </source>
</evidence>
<evidence type="ECO:0000256" key="3">
    <source>
        <dbReference type="ARBA" id="ARBA00022448"/>
    </source>
</evidence>
<proteinExistence type="inferred from homology"/>
<dbReference type="EMBL" id="OE004222">
    <property type="protein sequence ID" value="CAD7460975.1"/>
    <property type="molecule type" value="Genomic_DNA"/>
</dbReference>